<keyword evidence="1" id="KW-0472">Membrane</keyword>
<comment type="caution">
    <text evidence="2">The sequence shown here is derived from an EMBL/GenBank/DDBJ whole genome shotgun (WGS) entry which is preliminary data.</text>
</comment>
<name>A0A1U7NYQ7_9DEIO</name>
<dbReference type="OrthoDB" id="68991at2"/>
<proteinExistence type="predicted"/>
<evidence type="ECO:0000313" key="2">
    <source>
        <dbReference type="EMBL" id="OLV18052.1"/>
    </source>
</evidence>
<evidence type="ECO:0000313" key="3">
    <source>
        <dbReference type="Proteomes" id="UP000186607"/>
    </source>
</evidence>
<gene>
    <name evidence="2" type="ORF">BOO71_0007213</name>
</gene>
<dbReference type="RefSeq" id="WP_075832698.1">
    <property type="nucleotide sequence ID" value="NZ_MSTI01000077.1"/>
</dbReference>
<feature type="transmembrane region" description="Helical" evidence="1">
    <location>
        <begin position="28"/>
        <end position="46"/>
    </location>
</feature>
<sequence length="129" mass="13780">MTESRTRKPLFTAGSIVRKRPPATPARLAVGAVLFGLCALGAWLTIPRPDVRVINASGQIVTVSVQAGEAAATRQLGVDRVWAVEQDFTPGTLRFQVKLPDRPEVSTTLASPTLPLRVAIAEDGQIAPR</sequence>
<evidence type="ECO:0000256" key="1">
    <source>
        <dbReference type="SAM" id="Phobius"/>
    </source>
</evidence>
<reference evidence="2 3" key="1">
    <citation type="submission" date="2017-01" db="EMBL/GenBank/DDBJ databases">
        <title>Genome Analysis of Deinococcus marmoris KOPRI26562.</title>
        <authorList>
            <person name="Kim J.H."/>
            <person name="Oh H.-M."/>
        </authorList>
    </citation>
    <scope>NUCLEOTIDE SEQUENCE [LARGE SCALE GENOMIC DNA]</scope>
    <source>
        <strain evidence="2 3">KOPRI26562</strain>
    </source>
</reference>
<dbReference type="Proteomes" id="UP000186607">
    <property type="component" value="Unassembled WGS sequence"/>
</dbReference>
<dbReference type="AlphaFoldDB" id="A0A1U7NYQ7"/>
<accession>A0A1U7NYQ7</accession>
<keyword evidence="3" id="KW-1185">Reference proteome</keyword>
<organism evidence="2 3">
    <name type="scientific">Deinococcus marmoris</name>
    <dbReference type="NCBI Taxonomy" id="249408"/>
    <lineage>
        <taxon>Bacteria</taxon>
        <taxon>Thermotogati</taxon>
        <taxon>Deinococcota</taxon>
        <taxon>Deinococci</taxon>
        <taxon>Deinococcales</taxon>
        <taxon>Deinococcaceae</taxon>
        <taxon>Deinococcus</taxon>
    </lineage>
</organism>
<dbReference type="STRING" id="249408.BOO71_0007213"/>
<dbReference type="EMBL" id="MSTI01000077">
    <property type="protein sequence ID" value="OLV18052.1"/>
    <property type="molecule type" value="Genomic_DNA"/>
</dbReference>
<keyword evidence="1" id="KW-1133">Transmembrane helix</keyword>
<protein>
    <submittedName>
        <fullName evidence="2">Uncharacterized protein</fullName>
    </submittedName>
</protein>
<keyword evidence="1" id="KW-0812">Transmembrane</keyword>